<dbReference type="GO" id="GO:0004497">
    <property type="term" value="F:monooxygenase activity"/>
    <property type="evidence" value="ECO:0007669"/>
    <property type="project" value="UniProtKB-KW"/>
</dbReference>
<organism evidence="9 10">
    <name type="scientific">Imshaugia aleurites</name>
    <dbReference type="NCBI Taxonomy" id="172621"/>
    <lineage>
        <taxon>Eukaryota</taxon>
        <taxon>Fungi</taxon>
        <taxon>Dikarya</taxon>
        <taxon>Ascomycota</taxon>
        <taxon>Pezizomycotina</taxon>
        <taxon>Lecanoromycetes</taxon>
        <taxon>OSLEUM clade</taxon>
        <taxon>Lecanoromycetidae</taxon>
        <taxon>Lecanorales</taxon>
        <taxon>Lecanorineae</taxon>
        <taxon>Parmeliaceae</taxon>
        <taxon>Imshaugia</taxon>
    </lineage>
</organism>
<dbReference type="SUPFAM" id="SSF48264">
    <property type="entry name" value="Cytochrome P450"/>
    <property type="match status" value="1"/>
</dbReference>
<dbReference type="Pfam" id="PF00067">
    <property type="entry name" value="p450"/>
    <property type="match status" value="1"/>
</dbReference>
<dbReference type="Proteomes" id="UP000664534">
    <property type="component" value="Unassembled WGS sequence"/>
</dbReference>
<dbReference type="GO" id="GO:0016705">
    <property type="term" value="F:oxidoreductase activity, acting on paired donors, with incorporation or reduction of molecular oxygen"/>
    <property type="evidence" value="ECO:0007669"/>
    <property type="project" value="InterPro"/>
</dbReference>
<comment type="caution">
    <text evidence="9">The sequence shown here is derived from an EMBL/GenBank/DDBJ whole genome shotgun (WGS) entry which is preliminary data.</text>
</comment>
<keyword evidence="4" id="KW-0560">Oxidoreductase</keyword>
<feature type="binding site" description="axial binding residue" evidence="7">
    <location>
        <position position="455"/>
    </location>
    <ligand>
        <name>heme</name>
        <dbReference type="ChEBI" id="CHEBI:30413"/>
    </ligand>
    <ligandPart>
        <name>Fe</name>
        <dbReference type="ChEBI" id="CHEBI:18248"/>
    </ligandPart>
</feature>
<sequence length="515" mass="59124">MLGLLKIGIFTIFWLPIVAVGIYALGVAVYRLFLSPLAKFPGPKLAALTRKYESYYEAIQNYEYVWKIKQMHQKYGPIVRISPHEIHVDDIEFFDRLNSFQGKWNKDPYTAHQFANPGSLVGTLDHDVHRKRRAAVLPFFSKQKIYALEPVITSMVDKLCEKMEDYRKSGEVLPLRNALHCFAVDVVGEYCFAESGGLLDRPKFALNTMQNHLLGLKAGLRARYLPSWYMGAVRGAPEWVRQSVDPAAKHFEVWHRDVDGPVRRMEERKNDEFFEKAGHRTIFHELINSPHLPPAEKETVRVIQEAGALVGAGGESTTQVLLTMAYCLIASPEKLARLREELRPLMPNTNSPVPSLRQLEQLPYLIGCVKEALRLRTGKIARHIRLPRDRPLYYKDWEIPAGTIVSMTPILHQIDPDVFPNPHAFLPERWMNIEEQQRIRMEHHFVPYSKGTRQCAGINLANAELYMCVPALVTRFDFELFETDDWDVDMAVDAHHHSPRVDTQSVRVFAKASTF</sequence>
<keyword evidence="7" id="KW-0349">Heme</keyword>
<keyword evidence="3 7" id="KW-0479">Metal-binding</keyword>
<keyword evidence="8" id="KW-0472">Membrane</keyword>
<evidence type="ECO:0000256" key="2">
    <source>
        <dbReference type="ARBA" id="ARBA00010617"/>
    </source>
</evidence>
<evidence type="ECO:0000256" key="7">
    <source>
        <dbReference type="PIRSR" id="PIRSR602403-1"/>
    </source>
</evidence>
<dbReference type="InterPro" id="IPR001128">
    <property type="entry name" value="Cyt_P450"/>
</dbReference>
<dbReference type="InterPro" id="IPR050121">
    <property type="entry name" value="Cytochrome_P450_monoxygenase"/>
</dbReference>
<keyword evidence="8" id="KW-1133">Transmembrane helix</keyword>
<proteinExistence type="inferred from homology"/>
<evidence type="ECO:0000256" key="3">
    <source>
        <dbReference type="ARBA" id="ARBA00022723"/>
    </source>
</evidence>
<dbReference type="OrthoDB" id="3945418at2759"/>
<gene>
    <name evidence="9" type="ORF">IMSHALPRED_002255</name>
</gene>
<dbReference type="InterPro" id="IPR036396">
    <property type="entry name" value="Cyt_P450_sf"/>
</dbReference>
<evidence type="ECO:0000313" key="10">
    <source>
        <dbReference type="Proteomes" id="UP000664534"/>
    </source>
</evidence>
<keyword evidence="6" id="KW-0503">Monooxygenase</keyword>
<dbReference type="PANTHER" id="PTHR24305:SF157">
    <property type="entry name" value="N-ACETYLTRYPTOPHAN 6-HYDROXYLASE IVOC-RELATED"/>
    <property type="match status" value="1"/>
</dbReference>
<evidence type="ECO:0000256" key="1">
    <source>
        <dbReference type="ARBA" id="ARBA00001971"/>
    </source>
</evidence>
<evidence type="ECO:0000256" key="5">
    <source>
        <dbReference type="ARBA" id="ARBA00023004"/>
    </source>
</evidence>
<evidence type="ECO:0000256" key="4">
    <source>
        <dbReference type="ARBA" id="ARBA00023002"/>
    </source>
</evidence>
<evidence type="ECO:0008006" key="11">
    <source>
        <dbReference type="Google" id="ProtNLM"/>
    </source>
</evidence>
<dbReference type="Gene3D" id="1.10.630.10">
    <property type="entry name" value="Cytochrome P450"/>
    <property type="match status" value="1"/>
</dbReference>
<name>A0A8H3EZN5_9LECA</name>
<dbReference type="PRINTS" id="PR00385">
    <property type="entry name" value="P450"/>
</dbReference>
<dbReference type="CDD" id="cd11062">
    <property type="entry name" value="CYP58-like"/>
    <property type="match status" value="1"/>
</dbReference>
<evidence type="ECO:0000256" key="6">
    <source>
        <dbReference type="ARBA" id="ARBA00023033"/>
    </source>
</evidence>
<protein>
    <recommendedName>
        <fullName evidence="11">Cytochrome P450</fullName>
    </recommendedName>
</protein>
<comment type="cofactor">
    <cofactor evidence="1 7">
        <name>heme</name>
        <dbReference type="ChEBI" id="CHEBI:30413"/>
    </cofactor>
</comment>
<accession>A0A8H3EZN5</accession>
<evidence type="ECO:0000313" key="9">
    <source>
        <dbReference type="EMBL" id="CAF9914838.1"/>
    </source>
</evidence>
<dbReference type="GO" id="GO:0005506">
    <property type="term" value="F:iron ion binding"/>
    <property type="evidence" value="ECO:0007669"/>
    <property type="project" value="InterPro"/>
</dbReference>
<dbReference type="AlphaFoldDB" id="A0A8H3EZN5"/>
<dbReference type="GO" id="GO:0020037">
    <property type="term" value="F:heme binding"/>
    <property type="evidence" value="ECO:0007669"/>
    <property type="project" value="InterPro"/>
</dbReference>
<feature type="transmembrane region" description="Helical" evidence="8">
    <location>
        <begin position="12"/>
        <end position="33"/>
    </location>
</feature>
<keyword evidence="8" id="KW-0812">Transmembrane</keyword>
<dbReference type="EMBL" id="CAJPDT010000014">
    <property type="protein sequence ID" value="CAF9914838.1"/>
    <property type="molecule type" value="Genomic_DNA"/>
</dbReference>
<reference evidence="9" key="1">
    <citation type="submission" date="2021-03" db="EMBL/GenBank/DDBJ databases">
        <authorList>
            <person name="Tagirdzhanova G."/>
        </authorList>
    </citation>
    <scope>NUCLEOTIDE SEQUENCE</scope>
</reference>
<comment type="similarity">
    <text evidence="2">Belongs to the cytochrome P450 family.</text>
</comment>
<dbReference type="InterPro" id="IPR002403">
    <property type="entry name" value="Cyt_P450_E_grp-IV"/>
</dbReference>
<keyword evidence="5 7" id="KW-0408">Iron</keyword>
<evidence type="ECO:0000256" key="8">
    <source>
        <dbReference type="SAM" id="Phobius"/>
    </source>
</evidence>
<dbReference type="PANTHER" id="PTHR24305">
    <property type="entry name" value="CYTOCHROME P450"/>
    <property type="match status" value="1"/>
</dbReference>
<dbReference type="PRINTS" id="PR00465">
    <property type="entry name" value="EP450IV"/>
</dbReference>
<keyword evidence="10" id="KW-1185">Reference proteome</keyword>